<feature type="compositionally biased region" description="Basic and acidic residues" evidence="1">
    <location>
        <begin position="141"/>
        <end position="157"/>
    </location>
</feature>
<sequence length="163" mass="18421">MKVEESLNVTFDETPPSPTTSPLEDDELVEEEAIEEMLKKFGLEDSKPMKTLISTETKLTRDEEGDSIDNTKYRGMIEANHSSYLHNRSGICKRGKACQQALWMKQAFIDYGVRLDDITTMCDNKGAIDLKEYDDLYKDVDPKSLSAEHEKDGKGDAEMTDAD</sequence>
<name>A0A6L2MDK0_TANCI</name>
<feature type="region of interest" description="Disordered" evidence="1">
    <location>
        <begin position="1"/>
        <end position="25"/>
    </location>
</feature>
<evidence type="ECO:0000313" key="2">
    <source>
        <dbReference type="EMBL" id="GEU72031.1"/>
    </source>
</evidence>
<dbReference type="AlphaFoldDB" id="A0A6L2MDK0"/>
<comment type="caution">
    <text evidence="2">The sequence shown here is derived from an EMBL/GenBank/DDBJ whole genome shotgun (WGS) entry which is preliminary data.</text>
</comment>
<accession>A0A6L2MDK0</accession>
<dbReference type="EMBL" id="BKCJ010006415">
    <property type="protein sequence ID" value="GEU72031.1"/>
    <property type="molecule type" value="Genomic_DNA"/>
</dbReference>
<evidence type="ECO:0000256" key="1">
    <source>
        <dbReference type="SAM" id="MobiDB-lite"/>
    </source>
</evidence>
<reference evidence="2" key="1">
    <citation type="journal article" date="2019" name="Sci. Rep.">
        <title>Draft genome of Tanacetum cinerariifolium, the natural source of mosquito coil.</title>
        <authorList>
            <person name="Yamashiro T."/>
            <person name="Shiraishi A."/>
            <person name="Satake H."/>
            <person name="Nakayama K."/>
        </authorList>
    </citation>
    <scope>NUCLEOTIDE SEQUENCE</scope>
</reference>
<protein>
    <submittedName>
        <fullName evidence="2">Retrotransposon protein</fullName>
    </submittedName>
</protein>
<proteinExistence type="predicted"/>
<gene>
    <name evidence="2" type="ORF">Tci_044009</name>
</gene>
<organism evidence="2">
    <name type="scientific">Tanacetum cinerariifolium</name>
    <name type="common">Dalmatian daisy</name>
    <name type="synonym">Chrysanthemum cinerariifolium</name>
    <dbReference type="NCBI Taxonomy" id="118510"/>
    <lineage>
        <taxon>Eukaryota</taxon>
        <taxon>Viridiplantae</taxon>
        <taxon>Streptophyta</taxon>
        <taxon>Embryophyta</taxon>
        <taxon>Tracheophyta</taxon>
        <taxon>Spermatophyta</taxon>
        <taxon>Magnoliopsida</taxon>
        <taxon>eudicotyledons</taxon>
        <taxon>Gunneridae</taxon>
        <taxon>Pentapetalae</taxon>
        <taxon>asterids</taxon>
        <taxon>campanulids</taxon>
        <taxon>Asterales</taxon>
        <taxon>Asteraceae</taxon>
        <taxon>Asteroideae</taxon>
        <taxon>Anthemideae</taxon>
        <taxon>Anthemidinae</taxon>
        <taxon>Tanacetum</taxon>
    </lineage>
</organism>
<feature type="region of interest" description="Disordered" evidence="1">
    <location>
        <begin position="141"/>
        <end position="163"/>
    </location>
</feature>